<evidence type="ECO:0000259" key="2">
    <source>
        <dbReference type="Pfam" id="PF14371"/>
    </source>
</evidence>
<reference evidence="3 4" key="1">
    <citation type="submission" date="2021-08" db="EMBL/GenBank/DDBJ databases">
        <authorList>
            <person name="Zhang D."/>
            <person name="Zhang A."/>
            <person name="Wang L."/>
        </authorList>
    </citation>
    <scope>NUCLEOTIDE SEQUENCE [LARGE SCALE GENOMIC DNA]</scope>
    <source>
        <strain evidence="3 4">WL0086</strain>
    </source>
</reference>
<dbReference type="EMBL" id="CP139781">
    <property type="protein sequence ID" value="WRQ85887.1"/>
    <property type="molecule type" value="Genomic_DNA"/>
</dbReference>
<evidence type="ECO:0000313" key="3">
    <source>
        <dbReference type="EMBL" id="WRQ85887.1"/>
    </source>
</evidence>
<feature type="chain" id="PRO_5045977420" evidence="1">
    <location>
        <begin position="26"/>
        <end position="229"/>
    </location>
</feature>
<dbReference type="RefSeq" id="WP_221032705.1">
    <property type="nucleotide sequence ID" value="NZ_CP139781.1"/>
</dbReference>
<feature type="signal peptide" evidence="1">
    <location>
        <begin position="1"/>
        <end position="25"/>
    </location>
</feature>
<evidence type="ECO:0000313" key="4">
    <source>
        <dbReference type="Proteomes" id="UP000738431"/>
    </source>
</evidence>
<keyword evidence="4" id="KW-1185">Reference proteome</keyword>
<dbReference type="Pfam" id="PF14371">
    <property type="entry name" value="DUF4412"/>
    <property type="match status" value="1"/>
</dbReference>
<sequence length="229" mass="24633">MQFSRTAFAVATCCLACLTPAAVSAAAFEGQIDMAMTEGRQTFNVSYQTKAGHMRIAMPVPGMGETAALVDFEAGKIMTLIPPMKAYMEIPFDVTMDEATDRAASAGELKNTGETTEILGYTCTKYIYEEDQGPVEIWATDQLGQFMAMPKGNPMQGGGAVKTGWESAIKGNFFPMRLVALTKRGKERMRWEVTAVKPMSIPDSAFAPPAGYKPFDMGAMMQGLGGFGG</sequence>
<proteinExistence type="predicted"/>
<protein>
    <submittedName>
        <fullName evidence="3">DUF4412 domain-containing protein</fullName>
    </submittedName>
</protein>
<dbReference type="InterPro" id="IPR025524">
    <property type="entry name" value="DUF4412"/>
</dbReference>
<reference evidence="3 4" key="2">
    <citation type="submission" date="2023-12" db="EMBL/GenBank/DDBJ databases">
        <title>Description of an unclassified Opitutus bacterium of Verrucomicrobiota.</title>
        <authorList>
            <person name="Zhang D.-F."/>
        </authorList>
    </citation>
    <scope>NUCLEOTIDE SEQUENCE [LARGE SCALE GENOMIC DNA]</scope>
    <source>
        <strain evidence="3 4">WL0086</strain>
    </source>
</reference>
<keyword evidence="1" id="KW-0732">Signal</keyword>
<organism evidence="3 4">
    <name type="scientific">Actomonas aquatica</name>
    <dbReference type="NCBI Taxonomy" id="2866162"/>
    <lineage>
        <taxon>Bacteria</taxon>
        <taxon>Pseudomonadati</taxon>
        <taxon>Verrucomicrobiota</taxon>
        <taxon>Opitutia</taxon>
        <taxon>Opitutales</taxon>
        <taxon>Opitutaceae</taxon>
        <taxon>Actomonas</taxon>
    </lineage>
</organism>
<gene>
    <name evidence="3" type="ORF">K1X11_013825</name>
</gene>
<accession>A0ABZ1C2F4</accession>
<name>A0ABZ1C2F4_9BACT</name>
<evidence type="ECO:0000256" key="1">
    <source>
        <dbReference type="SAM" id="SignalP"/>
    </source>
</evidence>
<dbReference type="Proteomes" id="UP000738431">
    <property type="component" value="Chromosome"/>
</dbReference>
<feature type="domain" description="DUF4412" evidence="2">
    <location>
        <begin position="28"/>
        <end position="212"/>
    </location>
</feature>